<dbReference type="SUPFAM" id="SSF53335">
    <property type="entry name" value="S-adenosyl-L-methionine-dependent methyltransferases"/>
    <property type="match status" value="1"/>
</dbReference>
<dbReference type="Gene3D" id="3.40.50.150">
    <property type="entry name" value="Vaccinia Virus protein VP39"/>
    <property type="match status" value="1"/>
</dbReference>
<proteinExistence type="predicted"/>
<comment type="pathway">
    <text evidence="4">Phospholipid metabolism.</text>
</comment>
<name>A0A7W8XC15_9HYPH</name>
<gene>
    <name evidence="6" type="ORF">GGD55_005158</name>
</gene>
<comment type="caution">
    <text evidence="6">The sequence shown here is derived from an EMBL/GenBank/DDBJ whole genome shotgun (WGS) entry which is preliminary data.</text>
</comment>
<evidence type="ECO:0000256" key="2">
    <source>
        <dbReference type="ARBA" id="ARBA00022603"/>
    </source>
</evidence>
<dbReference type="InterPro" id="IPR013216">
    <property type="entry name" value="Methyltransf_11"/>
</dbReference>
<evidence type="ECO:0000256" key="1">
    <source>
        <dbReference type="ARBA" id="ARBA00005189"/>
    </source>
</evidence>
<comment type="pathway">
    <text evidence="1">Lipid metabolism.</text>
</comment>
<dbReference type="Proteomes" id="UP000585507">
    <property type="component" value="Unassembled WGS sequence"/>
</dbReference>
<feature type="domain" description="Methyltransferase type 11" evidence="5">
    <location>
        <begin position="68"/>
        <end position="167"/>
    </location>
</feature>
<evidence type="ECO:0000313" key="7">
    <source>
        <dbReference type="Proteomes" id="UP000585507"/>
    </source>
</evidence>
<accession>A0A7W8XC15</accession>
<sequence length="278" mass="30599">MTVEKQQARQTRNYEFYSAQYSRFSSILASDIRREAYGEDLGQQGWRTLGEQQEIIRLVNERPQARLLDVACGSAGPSIAIAAATGCRLTGVDIEEAAIEQAKMIAAGAHLPDQATFAVADCSQPLPFGAGEFDVISCIDAIIHLTDRRTVFADWFRLLTPGGRLILTDACVLTGDISKEELDIRASQGKFHLVPAGFNEGMLEGAGFELRSCKDTTDAVASLAMRLCRARQSRREALLKEEDAGWFENRQTFLSTTAELAATARLSRFLYVAEKPQL</sequence>
<keyword evidence="2 6" id="KW-0489">Methyltransferase</keyword>
<keyword evidence="7" id="KW-1185">Reference proteome</keyword>
<reference evidence="6 7" key="1">
    <citation type="submission" date="2020-08" db="EMBL/GenBank/DDBJ databases">
        <title>Genomic Encyclopedia of Type Strains, Phase IV (KMG-V): Genome sequencing to study the core and pangenomes of soil and plant-associated prokaryotes.</title>
        <authorList>
            <person name="Whitman W."/>
        </authorList>
    </citation>
    <scope>NUCLEOTIDE SEQUENCE [LARGE SCALE GENOMIC DNA]</scope>
    <source>
        <strain evidence="6 7">SEMIA 4084</strain>
    </source>
</reference>
<dbReference type="InterPro" id="IPR029063">
    <property type="entry name" value="SAM-dependent_MTases_sf"/>
</dbReference>
<protein>
    <submittedName>
        <fullName evidence="6">SAM-dependent methyltransferase</fullName>
    </submittedName>
</protein>
<organism evidence="6 7">
    <name type="scientific">Rhizobium giardinii</name>
    <dbReference type="NCBI Taxonomy" id="56731"/>
    <lineage>
        <taxon>Bacteria</taxon>
        <taxon>Pseudomonadati</taxon>
        <taxon>Pseudomonadota</taxon>
        <taxon>Alphaproteobacteria</taxon>
        <taxon>Hyphomicrobiales</taxon>
        <taxon>Rhizobiaceae</taxon>
        <taxon>Rhizobium/Agrobacterium group</taxon>
        <taxon>Rhizobium</taxon>
    </lineage>
</organism>
<evidence type="ECO:0000256" key="4">
    <source>
        <dbReference type="ARBA" id="ARBA00025707"/>
    </source>
</evidence>
<dbReference type="RefSeq" id="WP_018327412.1">
    <property type="nucleotide sequence ID" value="NZ_JACHBK010000013.1"/>
</dbReference>
<dbReference type="GO" id="GO:0008757">
    <property type="term" value="F:S-adenosylmethionine-dependent methyltransferase activity"/>
    <property type="evidence" value="ECO:0007669"/>
    <property type="project" value="InterPro"/>
</dbReference>
<dbReference type="EMBL" id="JACHBK010000013">
    <property type="protein sequence ID" value="MBB5538428.1"/>
    <property type="molecule type" value="Genomic_DNA"/>
</dbReference>
<evidence type="ECO:0000256" key="3">
    <source>
        <dbReference type="ARBA" id="ARBA00022679"/>
    </source>
</evidence>
<keyword evidence="3 6" id="KW-0808">Transferase</keyword>
<dbReference type="PANTHER" id="PTHR44307:SF2">
    <property type="entry name" value="PHOSPHOETHANOLAMINE METHYLTRANSFERASE ISOFORM X1"/>
    <property type="match status" value="1"/>
</dbReference>
<dbReference type="PANTHER" id="PTHR44307">
    <property type="entry name" value="PHOSPHOETHANOLAMINE METHYLTRANSFERASE"/>
    <property type="match status" value="1"/>
</dbReference>
<dbReference type="GO" id="GO:0032259">
    <property type="term" value="P:methylation"/>
    <property type="evidence" value="ECO:0007669"/>
    <property type="project" value="UniProtKB-KW"/>
</dbReference>
<evidence type="ECO:0000259" key="5">
    <source>
        <dbReference type="Pfam" id="PF08241"/>
    </source>
</evidence>
<evidence type="ECO:0000313" key="6">
    <source>
        <dbReference type="EMBL" id="MBB5538428.1"/>
    </source>
</evidence>
<dbReference type="CDD" id="cd02440">
    <property type="entry name" value="AdoMet_MTases"/>
    <property type="match status" value="1"/>
</dbReference>
<dbReference type="Pfam" id="PF08241">
    <property type="entry name" value="Methyltransf_11"/>
    <property type="match status" value="1"/>
</dbReference>
<dbReference type="AlphaFoldDB" id="A0A7W8XC15"/>